<feature type="compositionally biased region" description="Basic and acidic residues" evidence="9">
    <location>
        <begin position="52"/>
        <end position="71"/>
    </location>
</feature>
<dbReference type="InterPro" id="IPR051472">
    <property type="entry name" value="T3SS_Stator/FliH"/>
</dbReference>
<protein>
    <submittedName>
        <fullName evidence="11">Flagellar assembly protein FliH</fullName>
    </submittedName>
</protein>
<evidence type="ECO:0000256" key="1">
    <source>
        <dbReference type="ARBA" id="ARBA00003041"/>
    </source>
</evidence>
<feature type="region of interest" description="Disordered" evidence="9">
    <location>
        <begin position="49"/>
        <end position="71"/>
    </location>
</feature>
<name>A0A1J5QPX3_9ZZZZ</name>
<comment type="caution">
    <text evidence="11">The sequence shown here is derived from an EMBL/GenBank/DDBJ whole genome shotgun (WGS) entry which is preliminary data.</text>
</comment>
<keyword evidence="4" id="KW-0813">Transport</keyword>
<evidence type="ECO:0000256" key="2">
    <source>
        <dbReference type="ARBA" id="ARBA00004496"/>
    </source>
</evidence>
<comment type="function">
    <text evidence="1">Needed for flagellar regrowth and assembly.</text>
</comment>
<evidence type="ECO:0000256" key="4">
    <source>
        <dbReference type="ARBA" id="ARBA00022448"/>
    </source>
</evidence>
<dbReference type="InterPro" id="IPR018035">
    <property type="entry name" value="Flagellar_FliH/T3SS_HrpE"/>
</dbReference>
<evidence type="ECO:0000256" key="7">
    <source>
        <dbReference type="ARBA" id="ARBA00022927"/>
    </source>
</evidence>
<dbReference type="AlphaFoldDB" id="A0A1J5QPX3"/>
<proteinExistence type="inferred from homology"/>
<dbReference type="GO" id="GO:0015031">
    <property type="term" value="P:protein transport"/>
    <property type="evidence" value="ECO:0007669"/>
    <property type="project" value="UniProtKB-KW"/>
</dbReference>
<comment type="similarity">
    <text evidence="3">Belongs to the FliH family.</text>
</comment>
<sequence>MSSFIPKENAGHAKAWAAPDLGAGAATDVTADVALPTADELSRVFEQARAQGWEEGRREGHAQGRQAGLDEARAQGAAELAALRALLQRLQQPASRLDADLEEAVVALALEVARQVVLHEVHSEPQALVDVVQRALATFPANAGVPWVRLHPDDVLMLQQLAPELEGGGLSLVPDETLQRGDLVLASGADAPRSSPERRWRPRAPRDVQAELDLRLEERWRQVIARLFEEGAL</sequence>
<reference evidence="11" key="1">
    <citation type="submission" date="2016-10" db="EMBL/GenBank/DDBJ databases">
        <title>Sequence of Gallionella enrichment culture.</title>
        <authorList>
            <person name="Poehlein A."/>
            <person name="Muehling M."/>
            <person name="Daniel R."/>
        </authorList>
    </citation>
    <scope>NUCLEOTIDE SEQUENCE</scope>
</reference>
<dbReference type="GO" id="GO:0005829">
    <property type="term" value="C:cytosol"/>
    <property type="evidence" value="ECO:0007669"/>
    <property type="project" value="TreeGrafter"/>
</dbReference>
<keyword evidence="6" id="KW-1005">Bacterial flagellum biogenesis</keyword>
<dbReference type="PANTHER" id="PTHR34982">
    <property type="entry name" value="YOP PROTEINS TRANSLOCATION PROTEIN L"/>
    <property type="match status" value="1"/>
</dbReference>
<keyword evidence="8" id="KW-1006">Bacterial flagellum protein export</keyword>
<dbReference type="GO" id="GO:0003774">
    <property type="term" value="F:cytoskeletal motor activity"/>
    <property type="evidence" value="ECO:0007669"/>
    <property type="project" value="InterPro"/>
</dbReference>
<keyword evidence="11" id="KW-0282">Flagellum</keyword>
<comment type="subcellular location">
    <subcellularLocation>
        <location evidence="2">Cytoplasm</location>
    </subcellularLocation>
</comment>
<gene>
    <name evidence="11" type="primary">fliH_8</name>
    <name evidence="11" type="ORF">GALL_387110</name>
</gene>
<evidence type="ECO:0000259" key="10">
    <source>
        <dbReference type="Pfam" id="PF02108"/>
    </source>
</evidence>
<dbReference type="InterPro" id="IPR000563">
    <property type="entry name" value="Flag_FliH"/>
</dbReference>
<keyword evidence="11" id="KW-0969">Cilium</keyword>
<evidence type="ECO:0000256" key="3">
    <source>
        <dbReference type="ARBA" id="ARBA00006602"/>
    </source>
</evidence>
<keyword evidence="7" id="KW-0653">Protein transport</keyword>
<dbReference type="PANTHER" id="PTHR34982:SF1">
    <property type="entry name" value="FLAGELLAR ASSEMBLY PROTEIN FLIH"/>
    <property type="match status" value="1"/>
</dbReference>
<dbReference type="GO" id="GO:0009288">
    <property type="term" value="C:bacterial-type flagellum"/>
    <property type="evidence" value="ECO:0007669"/>
    <property type="project" value="InterPro"/>
</dbReference>
<organism evidence="11">
    <name type="scientific">mine drainage metagenome</name>
    <dbReference type="NCBI Taxonomy" id="410659"/>
    <lineage>
        <taxon>unclassified sequences</taxon>
        <taxon>metagenomes</taxon>
        <taxon>ecological metagenomes</taxon>
    </lineage>
</organism>
<keyword evidence="5" id="KW-0963">Cytoplasm</keyword>
<evidence type="ECO:0000256" key="9">
    <source>
        <dbReference type="SAM" id="MobiDB-lite"/>
    </source>
</evidence>
<dbReference type="GO" id="GO:0071973">
    <property type="term" value="P:bacterial-type flagellum-dependent cell motility"/>
    <property type="evidence" value="ECO:0007669"/>
    <property type="project" value="InterPro"/>
</dbReference>
<evidence type="ECO:0000256" key="6">
    <source>
        <dbReference type="ARBA" id="ARBA00022795"/>
    </source>
</evidence>
<dbReference type="PRINTS" id="PR01003">
    <property type="entry name" value="FLGFLIH"/>
</dbReference>
<keyword evidence="11" id="KW-0966">Cell projection</keyword>
<dbReference type="GO" id="GO:0044781">
    <property type="term" value="P:bacterial-type flagellum organization"/>
    <property type="evidence" value="ECO:0007669"/>
    <property type="project" value="UniProtKB-KW"/>
</dbReference>
<evidence type="ECO:0000256" key="8">
    <source>
        <dbReference type="ARBA" id="ARBA00023225"/>
    </source>
</evidence>
<dbReference type="Pfam" id="PF02108">
    <property type="entry name" value="FliH"/>
    <property type="match status" value="1"/>
</dbReference>
<dbReference type="EMBL" id="MLJW01001196">
    <property type="protein sequence ID" value="OIQ79547.1"/>
    <property type="molecule type" value="Genomic_DNA"/>
</dbReference>
<evidence type="ECO:0000256" key="5">
    <source>
        <dbReference type="ARBA" id="ARBA00022490"/>
    </source>
</evidence>
<evidence type="ECO:0000313" key="11">
    <source>
        <dbReference type="EMBL" id="OIQ79547.1"/>
    </source>
</evidence>
<feature type="domain" description="Flagellar assembly protein FliH/Type III secretion system HrpE" evidence="10">
    <location>
        <begin position="79"/>
        <end position="188"/>
    </location>
</feature>
<accession>A0A1J5QPX3</accession>